<comment type="caution">
    <text evidence="1">The sequence shown here is derived from an EMBL/GenBank/DDBJ whole genome shotgun (WGS) entry which is preliminary data.</text>
</comment>
<accession>A0ABR2EC49</accession>
<reference evidence="1 2" key="1">
    <citation type="journal article" date="2024" name="G3 (Bethesda)">
        <title>Genome assembly of Hibiscus sabdariffa L. provides insights into metabolisms of medicinal natural products.</title>
        <authorList>
            <person name="Kim T."/>
        </authorList>
    </citation>
    <scope>NUCLEOTIDE SEQUENCE [LARGE SCALE GENOMIC DNA]</scope>
    <source>
        <strain evidence="1">TK-2024</strain>
        <tissue evidence="1">Old leaves</tissue>
    </source>
</reference>
<proteinExistence type="predicted"/>
<sequence length="132" mass="14207">MLTLLSPSSDRRIGSNLVESPEIDAAVVNHPSQPPISVVGRLSPINNPSACKLCSDSGLFLFALKSLLINISHPPALLAYFTRIHHNRPSKPLPFVSSSSSLMADSSNPSIVSVEDAAKFGFTRDEMYSTNL</sequence>
<evidence type="ECO:0000313" key="2">
    <source>
        <dbReference type="Proteomes" id="UP001472677"/>
    </source>
</evidence>
<evidence type="ECO:0000313" key="1">
    <source>
        <dbReference type="EMBL" id="KAK8557692.1"/>
    </source>
</evidence>
<dbReference type="Proteomes" id="UP001472677">
    <property type="component" value="Unassembled WGS sequence"/>
</dbReference>
<name>A0ABR2EC49_9ROSI</name>
<protein>
    <submittedName>
        <fullName evidence="1">Uncharacterized protein</fullName>
    </submittedName>
</protein>
<gene>
    <name evidence="1" type="ORF">V6N12_009919</name>
</gene>
<dbReference type="EMBL" id="JBBPBM010000016">
    <property type="protein sequence ID" value="KAK8557692.1"/>
    <property type="molecule type" value="Genomic_DNA"/>
</dbReference>
<organism evidence="1 2">
    <name type="scientific">Hibiscus sabdariffa</name>
    <name type="common">roselle</name>
    <dbReference type="NCBI Taxonomy" id="183260"/>
    <lineage>
        <taxon>Eukaryota</taxon>
        <taxon>Viridiplantae</taxon>
        <taxon>Streptophyta</taxon>
        <taxon>Embryophyta</taxon>
        <taxon>Tracheophyta</taxon>
        <taxon>Spermatophyta</taxon>
        <taxon>Magnoliopsida</taxon>
        <taxon>eudicotyledons</taxon>
        <taxon>Gunneridae</taxon>
        <taxon>Pentapetalae</taxon>
        <taxon>rosids</taxon>
        <taxon>malvids</taxon>
        <taxon>Malvales</taxon>
        <taxon>Malvaceae</taxon>
        <taxon>Malvoideae</taxon>
        <taxon>Hibiscus</taxon>
    </lineage>
</organism>
<keyword evidence="2" id="KW-1185">Reference proteome</keyword>